<feature type="region of interest" description="Disordered" evidence="7">
    <location>
        <begin position="152"/>
        <end position="173"/>
    </location>
</feature>
<organism evidence="9 10">
    <name type="scientific">Setomelanomma holmii</name>
    <dbReference type="NCBI Taxonomy" id="210430"/>
    <lineage>
        <taxon>Eukaryota</taxon>
        <taxon>Fungi</taxon>
        <taxon>Dikarya</taxon>
        <taxon>Ascomycota</taxon>
        <taxon>Pezizomycotina</taxon>
        <taxon>Dothideomycetes</taxon>
        <taxon>Pleosporomycetidae</taxon>
        <taxon>Pleosporales</taxon>
        <taxon>Pleosporineae</taxon>
        <taxon>Phaeosphaeriaceae</taxon>
        <taxon>Setomelanomma</taxon>
    </lineage>
</organism>
<sequence>MADDTFAPSNAEQQPPHIYRPIPRRTFDAQHNDAADSPTHAFTQATPPIANETRRSSDFLSQLNARLLRTYNSRNEDADDNEREQGLPSRNKSFLNMTSSTLFGIYDDVGSSAASMAETPWGTGAETPAHGSMGLHAWDSGIGSPDAGISMKSQARRGAQNGRVEGRRKAQSPRRARHGAWKYAVLASKLAALLLFGVIYGIIVSHLHDSRQLEAVHVEALNRGSWMYLASWGLFGVALGSLLPYVDLAWSGQPIEDSSEEKSPETEPESPISEQINDVVRSVAAFVGIAFAIRRLPWQSTLQLTVTLALVNPALWYILDRSKPGLSCSLVVTSVLTSFIFLSNPDALPSPSLPSTTNTTQLPRAGGSSFGSKQSITTTDQDLFAGVVSYDNLAVVTWVGSVLFCSCVCFGSIGRRLAILEESGWKK</sequence>
<dbReference type="AlphaFoldDB" id="A0A9P4LPJ7"/>
<evidence type="ECO:0000256" key="7">
    <source>
        <dbReference type="SAM" id="MobiDB-lite"/>
    </source>
</evidence>
<accession>A0A9P4LPJ7</accession>
<evidence type="ECO:0000256" key="8">
    <source>
        <dbReference type="SAM" id="Phobius"/>
    </source>
</evidence>
<protein>
    <submittedName>
        <fullName evidence="9">Uncharacterized protein</fullName>
    </submittedName>
</protein>
<dbReference type="Proteomes" id="UP000799777">
    <property type="component" value="Unassembled WGS sequence"/>
</dbReference>
<name>A0A9P4LPJ7_9PLEO</name>
<feature type="transmembrane region" description="Helical" evidence="8">
    <location>
        <begin position="393"/>
        <end position="413"/>
    </location>
</feature>
<keyword evidence="4" id="KW-0256">Endoplasmic reticulum</keyword>
<proteinExistence type="inferred from homology"/>
<evidence type="ECO:0000256" key="5">
    <source>
        <dbReference type="ARBA" id="ARBA00022989"/>
    </source>
</evidence>
<evidence type="ECO:0000313" key="10">
    <source>
        <dbReference type="Proteomes" id="UP000799777"/>
    </source>
</evidence>
<keyword evidence="10" id="KW-1185">Reference proteome</keyword>
<dbReference type="EMBL" id="ML978178">
    <property type="protein sequence ID" value="KAF2031802.1"/>
    <property type="molecule type" value="Genomic_DNA"/>
</dbReference>
<dbReference type="OrthoDB" id="205546at2759"/>
<gene>
    <name evidence="9" type="ORF">EK21DRAFT_99518</name>
</gene>
<dbReference type="GO" id="GO:0005789">
    <property type="term" value="C:endoplasmic reticulum membrane"/>
    <property type="evidence" value="ECO:0007669"/>
    <property type="project" value="UniProtKB-SubCell"/>
</dbReference>
<evidence type="ECO:0000256" key="4">
    <source>
        <dbReference type="ARBA" id="ARBA00022824"/>
    </source>
</evidence>
<keyword evidence="3 8" id="KW-0812">Transmembrane</keyword>
<comment type="subcellular location">
    <subcellularLocation>
        <location evidence="1">Endoplasmic reticulum membrane</location>
        <topology evidence="1">Multi-pass membrane protein</topology>
    </subcellularLocation>
</comment>
<feature type="region of interest" description="Disordered" evidence="7">
    <location>
        <begin position="1"/>
        <end position="56"/>
    </location>
</feature>
<evidence type="ECO:0000256" key="6">
    <source>
        <dbReference type="ARBA" id="ARBA00023136"/>
    </source>
</evidence>
<feature type="region of interest" description="Disordered" evidence="7">
    <location>
        <begin position="71"/>
        <end position="92"/>
    </location>
</feature>
<evidence type="ECO:0000256" key="2">
    <source>
        <dbReference type="ARBA" id="ARBA00007475"/>
    </source>
</evidence>
<dbReference type="InterPro" id="IPR025929">
    <property type="entry name" value="INSIG_fam"/>
</dbReference>
<evidence type="ECO:0000256" key="3">
    <source>
        <dbReference type="ARBA" id="ARBA00022692"/>
    </source>
</evidence>
<keyword evidence="6 8" id="KW-0472">Membrane</keyword>
<dbReference type="PANTHER" id="PTHR15301:SF3">
    <property type="entry name" value="PROTEIN NSG1-RELATED"/>
    <property type="match status" value="1"/>
</dbReference>
<evidence type="ECO:0000313" key="9">
    <source>
        <dbReference type="EMBL" id="KAF2031802.1"/>
    </source>
</evidence>
<dbReference type="GO" id="GO:0016126">
    <property type="term" value="P:sterol biosynthetic process"/>
    <property type="evidence" value="ECO:0007669"/>
    <property type="project" value="TreeGrafter"/>
</dbReference>
<feature type="region of interest" description="Disordered" evidence="7">
    <location>
        <begin position="352"/>
        <end position="373"/>
    </location>
</feature>
<keyword evidence="5 8" id="KW-1133">Transmembrane helix</keyword>
<comment type="similarity">
    <text evidence="2">Belongs to the INSIG family.</text>
</comment>
<feature type="transmembrane region" description="Helical" evidence="8">
    <location>
        <begin position="183"/>
        <end position="206"/>
    </location>
</feature>
<feature type="transmembrane region" description="Helical" evidence="8">
    <location>
        <begin position="226"/>
        <end position="246"/>
    </location>
</feature>
<comment type="caution">
    <text evidence="9">The sequence shown here is derived from an EMBL/GenBank/DDBJ whole genome shotgun (WGS) entry which is preliminary data.</text>
</comment>
<evidence type="ECO:0000256" key="1">
    <source>
        <dbReference type="ARBA" id="ARBA00004477"/>
    </source>
</evidence>
<dbReference type="Pfam" id="PF07281">
    <property type="entry name" value="INSIG"/>
    <property type="match status" value="1"/>
</dbReference>
<dbReference type="PANTHER" id="PTHR15301">
    <property type="entry name" value="INSULIN-INDUCED GENE 1"/>
    <property type="match status" value="1"/>
</dbReference>
<feature type="transmembrane region" description="Helical" evidence="8">
    <location>
        <begin position="326"/>
        <end position="343"/>
    </location>
</feature>
<feature type="compositionally biased region" description="Low complexity" evidence="7">
    <location>
        <begin position="352"/>
        <end position="363"/>
    </location>
</feature>
<feature type="compositionally biased region" description="Basic and acidic residues" evidence="7">
    <location>
        <begin position="25"/>
        <end position="34"/>
    </location>
</feature>
<reference evidence="9" key="1">
    <citation type="journal article" date="2020" name="Stud. Mycol.">
        <title>101 Dothideomycetes genomes: a test case for predicting lifestyles and emergence of pathogens.</title>
        <authorList>
            <person name="Haridas S."/>
            <person name="Albert R."/>
            <person name="Binder M."/>
            <person name="Bloem J."/>
            <person name="Labutti K."/>
            <person name="Salamov A."/>
            <person name="Andreopoulos B."/>
            <person name="Baker S."/>
            <person name="Barry K."/>
            <person name="Bills G."/>
            <person name="Bluhm B."/>
            <person name="Cannon C."/>
            <person name="Castanera R."/>
            <person name="Culley D."/>
            <person name="Daum C."/>
            <person name="Ezra D."/>
            <person name="Gonzalez J."/>
            <person name="Henrissat B."/>
            <person name="Kuo A."/>
            <person name="Liang C."/>
            <person name="Lipzen A."/>
            <person name="Lutzoni F."/>
            <person name="Magnuson J."/>
            <person name="Mondo S."/>
            <person name="Nolan M."/>
            <person name="Ohm R."/>
            <person name="Pangilinan J."/>
            <person name="Park H.-J."/>
            <person name="Ramirez L."/>
            <person name="Alfaro M."/>
            <person name="Sun H."/>
            <person name="Tritt A."/>
            <person name="Yoshinaga Y."/>
            <person name="Zwiers L.-H."/>
            <person name="Turgeon B."/>
            <person name="Goodwin S."/>
            <person name="Spatafora J."/>
            <person name="Crous P."/>
            <person name="Grigoriev I."/>
        </authorList>
    </citation>
    <scope>NUCLEOTIDE SEQUENCE</scope>
    <source>
        <strain evidence="9">CBS 110217</strain>
    </source>
</reference>